<name>A0A699X6J5_TANCI</name>
<organism evidence="1">
    <name type="scientific">Tanacetum cinerariifolium</name>
    <name type="common">Dalmatian daisy</name>
    <name type="synonym">Chrysanthemum cinerariifolium</name>
    <dbReference type="NCBI Taxonomy" id="118510"/>
    <lineage>
        <taxon>Eukaryota</taxon>
        <taxon>Viridiplantae</taxon>
        <taxon>Streptophyta</taxon>
        <taxon>Embryophyta</taxon>
        <taxon>Tracheophyta</taxon>
        <taxon>Spermatophyta</taxon>
        <taxon>Magnoliopsida</taxon>
        <taxon>eudicotyledons</taxon>
        <taxon>Gunneridae</taxon>
        <taxon>Pentapetalae</taxon>
        <taxon>asterids</taxon>
        <taxon>campanulids</taxon>
        <taxon>Asterales</taxon>
        <taxon>Asteraceae</taxon>
        <taxon>Asteroideae</taxon>
        <taxon>Anthemideae</taxon>
        <taxon>Anthemidinae</taxon>
        <taxon>Tanacetum</taxon>
    </lineage>
</organism>
<dbReference type="AlphaFoldDB" id="A0A699X6J5"/>
<comment type="caution">
    <text evidence="1">The sequence shown here is derived from an EMBL/GenBank/DDBJ whole genome shotgun (WGS) entry which is preliminary data.</text>
</comment>
<feature type="non-terminal residue" evidence="1">
    <location>
        <position position="1"/>
    </location>
</feature>
<proteinExistence type="predicted"/>
<evidence type="ECO:0000313" key="1">
    <source>
        <dbReference type="EMBL" id="GFD55317.1"/>
    </source>
</evidence>
<gene>
    <name evidence="1" type="ORF">Tci_927286</name>
</gene>
<reference evidence="1" key="1">
    <citation type="journal article" date="2019" name="Sci. Rep.">
        <title>Draft genome of Tanacetum cinerariifolium, the natural source of mosquito coil.</title>
        <authorList>
            <person name="Yamashiro T."/>
            <person name="Shiraishi A."/>
            <person name="Satake H."/>
            <person name="Nakayama K."/>
        </authorList>
    </citation>
    <scope>NUCLEOTIDE SEQUENCE</scope>
</reference>
<accession>A0A699X6J5</accession>
<protein>
    <submittedName>
        <fullName evidence="1">Uncharacterized protein</fullName>
    </submittedName>
</protein>
<sequence length="75" mass="7267">HLRVGGAVAAAQLAAQGLALGQGRVGPGGVAHAAKKRVPVVLLREGGVANQAGNGELVVEVGVADAHSAEAAHFS</sequence>
<dbReference type="EMBL" id="BKCJ011816509">
    <property type="protein sequence ID" value="GFD55317.1"/>
    <property type="molecule type" value="Genomic_DNA"/>
</dbReference>